<dbReference type="Proteomes" id="UP000424490">
    <property type="component" value="Chromosome"/>
</dbReference>
<name>A0A857A8T6_9ACTO</name>
<evidence type="ECO:0000256" key="1">
    <source>
        <dbReference type="SAM" id="MobiDB-lite"/>
    </source>
</evidence>
<dbReference type="AlphaFoldDB" id="A0A857A8T6"/>
<evidence type="ECO:0000313" key="3">
    <source>
        <dbReference type="Proteomes" id="UP000424490"/>
    </source>
</evidence>
<feature type="compositionally biased region" description="Basic and acidic residues" evidence="1">
    <location>
        <begin position="1"/>
        <end position="12"/>
    </location>
</feature>
<organism evidence="2 3">
    <name type="scientific">Schaalia odontolytica</name>
    <dbReference type="NCBI Taxonomy" id="1660"/>
    <lineage>
        <taxon>Bacteria</taxon>
        <taxon>Bacillati</taxon>
        <taxon>Actinomycetota</taxon>
        <taxon>Actinomycetes</taxon>
        <taxon>Actinomycetales</taxon>
        <taxon>Actinomycetaceae</taxon>
        <taxon>Schaalia</taxon>
    </lineage>
</organism>
<accession>A0A857A8T6</accession>
<protein>
    <submittedName>
        <fullName evidence="2">Uncharacterized protein</fullName>
    </submittedName>
</protein>
<gene>
    <name evidence="2" type="ORF">FOC40_09295</name>
</gene>
<feature type="compositionally biased region" description="Acidic residues" evidence="1">
    <location>
        <begin position="16"/>
        <end position="34"/>
    </location>
</feature>
<reference evidence="2 3" key="1">
    <citation type="submission" date="2019-11" db="EMBL/GenBank/DDBJ databases">
        <title>FDA dAtabase for Regulatory Grade micrObial Sequences (FDA-ARGOS): Supporting development and validation of Infectious Disease Dx tests.</title>
        <authorList>
            <person name="Stonesifer R."/>
            <person name="Tallon L."/>
            <person name="Sadzewicz L."/>
            <person name="Vavikolanu K."/>
            <person name="Mehta A."/>
            <person name="Aluvathingal J."/>
            <person name="Nadendla S."/>
            <person name="Myers T."/>
            <person name="Yan Y."/>
            <person name="Sichtig H."/>
        </authorList>
    </citation>
    <scope>NUCLEOTIDE SEQUENCE [LARGE SCALE GENOMIC DNA]</scope>
    <source>
        <strain evidence="2 3">FDAARGOS_732</strain>
    </source>
</reference>
<feature type="compositionally biased region" description="Basic and acidic residues" evidence="1">
    <location>
        <begin position="35"/>
        <end position="46"/>
    </location>
</feature>
<sequence length="46" mass="4793">MGGEVAETHEETSETAADDAADSEAVEAEGDAEDPETKATRREGLN</sequence>
<proteinExistence type="predicted"/>
<feature type="region of interest" description="Disordered" evidence="1">
    <location>
        <begin position="1"/>
        <end position="46"/>
    </location>
</feature>
<dbReference type="EMBL" id="CP046315">
    <property type="protein sequence ID" value="QGS11579.1"/>
    <property type="molecule type" value="Genomic_DNA"/>
</dbReference>
<evidence type="ECO:0000313" key="2">
    <source>
        <dbReference type="EMBL" id="QGS11579.1"/>
    </source>
</evidence>